<dbReference type="SMART" id="SM00335">
    <property type="entry name" value="ANX"/>
    <property type="match status" value="2"/>
</dbReference>
<dbReference type="Proteomes" id="UP001176940">
    <property type="component" value="Unassembled WGS sequence"/>
</dbReference>
<keyword evidence="4" id="KW-0111">Calcium/phospholipid-binding</keyword>
<sequence>MGGRAANHKPRCHRDVTAGSWKADSKEGRFPVSTRARQGEATEVQGGADLKPRPRFNPAEDVNALEKAITAKEIDEGSIIDILTKRTNEQRQEIKAAYQKQTGKSLEEALKKALSGKLEDVILDMLKTPAQFDASELKAATKVLHSAVVLSIEGLGTNEDTIIEILATRTNQQMKQIKEAYKADYKTDLEKDIVDDTSGDFQKALLALLKGDVTVADPICGPREVRCEMRKVFKGEMFVTPPVVFGDKRLQLD</sequence>
<protein>
    <recommendedName>
        <fullName evidence="4">Annexin</fullName>
    </recommendedName>
</protein>
<name>A0ABN9KZN4_9NEOB</name>
<keyword evidence="3 4" id="KW-0041">Annexin</keyword>
<comment type="similarity">
    <text evidence="1 4">Belongs to the annexin family.</text>
</comment>
<dbReference type="PANTHER" id="PTHR10502">
    <property type="entry name" value="ANNEXIN"/>
    <property type="match status" value="1"/>
</dbReference>
<reference evidence="6" key="1">
    <citation type="submission" date="2023-07" db="EMBL/GenBank/DDBJ databases">
        <authorList>
            <person name="Stuckert A."/>
        </authorList>
    </citation>
    <scope>NUCLEOTIDE SEQUENCE</scope>
</reference>
<dbReference type="PANTHER" id="PTHR10502:SF242">
    <property type="entry name" value="ANNEXIN"/>
    <property type="match status" value="1"/>
</dbReference>
<dbReference type="InterPro" id="IPR001464">
    <property type="entry name" value="Annexin"/>
</dbReference>
<dbReference type="PROSITE" id="PS51897">
    <property type="entry name" value="ANNEXIN_2"/>
    <property type="match status" value="2"/>
</dbReference>
<accession>A0ABN9KZN4</accession>
<dbReference type="InterPro" id="IPR018252">
    <property type="entry name" value="Annexin_repeat_CS"/>
</dbReference>
<evidence type="ECO:0000256" key="2">
    <source>
        <dbReference type="ARBA" id="ARBA00022737"/>
    </source>
</evidence>
<evidence type="ECO:0000313" key="7">
    <source>
        <dbReference type="Proteomes" id="UP001176940"/>
    </source>
</evidence>
<proteinExistence type="inferred from homology"/>
<evidence type="ECO:0000256" key="3">
    <source>
        <dbReference type="ARBA" id="ARBA00023216"/>
    </source>
</evidence>
<evidence type="ECO:0000256" key="5">
    <source>
        <dbReference type="SAM" id="MobiDB-lite"/>
    </source>
</evidence>
<evidence type="ECO:0000313" key="6">
    <source>
        <dbReference type="EMBL" id="CAJ0925520.1"/>
    </source>
</evidence>
<dbReference type="PROSITE" id="PS00223">
    <property type="entry name" value="ANNEXIN_1"/>
    <property type="match status" value="1"/>
</dbReference>
<comment type="caution">
    <text evidence="6">The sequence shown here is derived from an EMBL/GenBank/DDBJ whole genome shotgun (WGS) entry which is preliminary data.</text>
</comment>
<evidence type="ECO:0000256" key="4">
    <source>
        <dbReference type="RuleBase" id="RU003540"/>
    </source>
</evidence>
<keyword evidence="7" id="KW-1185">Reference proteome</keyword>
<gene>
    <name evidence="6" type="ORF">RIMI_LOCUS2532680</name>
</gene>
<dbReference type="Gene3D" id="1.10.220.10">
    <property type="entry name" value="Annexin"/>
    <property type="match status" value="2"/>
</dbReference>
<feature type="region of interest" description="Disordered" evidence="5">
    <location>
        <begin position="1"/>
        <end position="51"/>
    </location>
</feature>
<keyword evidence="4" id="KW-0106">Calcium</keyword>
<organism evidence="6 7">
    <name type="scientific">Ranitomeya imitator</name>
    <name type="common">mimic poison frog</name>
    <dbReference type="NCBI Taxonomy" id="111125"/>
    <lineage>
        <taxon>Eukaryota</taxon>
        <taxon>Metazoa</taxon>
        <taxon>Chordata</taxon>
        <taxon>Craniata</taxon>
        <taxon>Vertebrata</taxon>
        <taxon>Euteleostomi</taxon>
        <taxon>Amphibia</taxon>
        <taxon>Batrachia</taxon>
        <taxon>Anura</taxon>
        <taxon>Neobatrachia</taxon>
        <taxon>Hyloidea</taxon>
        <taxon>Dendrobatidae</taxon>
        <taxon>Dendrobatinae</taxon>
        <taxon>Ranitomeya</taxon>
    </lineage>
</organism>
<dbReference type="InterPro" id="IPR037104">
    <property type="entry name" value="Annexin_sf"/>
</dbReference>
<dbReference type="PRINTS" id="PR00196">
    <property type="entry name" value="ANNEXIN"/>
</dbReference>
<dbReference type="EMBL" id="CAUEEQ010003559">
    <property type="protein sequence ID" value="CAJ0925520.1"/>
    <property type="molecule type" value="Genomic_DNA"/>
</dbReference>
<keyword evidence="2 4" id="KW-0677">Repeat</keyword>
<comment type="domain">
    <text evidence="4">A pair of annexin repeats may form one binding site for calcium and phospholipid.</text>
</comment>
<evidence type="ECO:0000256" key="1">
    <source>
        <dbReference type="ARBA" id="ARBA00007831"/>
    </source>
</evidence>
<feature type="compositionally biased region" description="Basic residues" evidence="5">
    <location>
        <begin position="1"/>
        <end position="12"/>
    </location>
</feature>
<dbReference type="InterPro" id="IPR018502">
    <property type="entry name" value="Annexin_repeat"/>
</dbReference>
<dbReference type="SUPFAM" id="SSF47874">
    <property type="entry name" value="Annexin"/>
    <property type="match status" value="1"/>
</dbReference>
<dbReference type="Pfam" id="PF00191">
    <property type="entry name" value="Annexin"/>
    <property type="match status" value="2"/>
</dbReference>